<organism evidence="2 3">
    <name type="scientific">Aciduliprofundum boonei (strain DSM 19572 / T469)</name>
    <dbReference type="NCBI Taxonomy" id="439481"/>
    <lineage>
        <taxon>Archaea</taxon>
        <taxon>Methanobacteriati</taxon>
        <taxon>Thermoplasmatota</taxon>
        <taxon>DHVE2 group</taxon>
        <taxon>Candidatus Aciduliprofundum</taxon>
    </lineage>
</organism>
<gene>
    <name evidence="2" type="ordered locus">Aboo_0924</name>
</gene>
<feature type="coiled-coil region" evidence="1">
    <location>
        <begin position="856"/>
        <end position="883"/>
    </location>
</feature>
<dbReference type="EMBL" id="CP001941">
    <property type="protein sequence ID" value="ADD08733.1"/>
    <property type="molecule type" value="Genomic_DNA"/>
</dbReference>
<feature type="coiled-coil region" evidence="1">
    <location>
        <begin position="1289"/>
        <end position="1316"/>
    </location>
</feature>
<dbReference type="KEGG" id="abi:Aboo_0924"/>
<evidence type="ECO:0000313" key="2">
    <source>
        <dbReference type="EMBL" id="ADD08733.1"/>
    </source>
</evidence>
<evidence type="ECO:0000256" key="1">
    <source>
        <dbReference type="SAM" id="Coils"/>
    </source>
</evidence>
<dbReference type="InterPro" id="IPR039522">
    <property type="entry name" value="RING_finger_1_prok"/>
</dbReference>
<dbReference type="Proteomes" id="UP000001400">
    <property type="component" value="Chromosome"/>
</dbReference>
<dbReference type="STRING" id="439481.Aboo_0924"/>
<accession>B5IDB3</accession>
<proteinExistence type="predicted"/>
<evidence type="ECO:0000313" key="3">
    <source>
        <dbReference type="Proteomes" id="UP000001400"/>
    </source>
</evidence>
<dbReference type="eggNOG" id="arCOG02080">
    <property type="taxonomic scope" value="Archaea"/>
</dbReference>
<reference evidence="2" key="1">
    <citation type="submission" date="2010-02" db="EMBL/GenBank/DDBJ databases">
        <title>Complete sequence of Aciduliprofundum boonei T469.</title>
        <authorList>
            <consortium name="US DOE Joint Genome Institute"/>
            <person name="Lucas S."/>
            <person name="Copeland A."/>
            <person name="Lapidus A."/>
            <person name="Cheng J.-F."/>
            <person name="Bruce D."/>
            <person name="Goodwin L."/>
            <person name="Pitluck S."/>
            <person name="Saunders E."/>
            <person name="Detter J.C."/>
            <person name="Han C."/>
            <person name="Tapia R."/>
            <person name="Land M."/>
            <person name="Hauser L."/>
            <person name="Kyrpides N."/>
            <person name="Mikhailova N."/>
            <person name="Flores G."/>
            <person name="Reysenbach A.-L."/>
            <person name="Woyke T."/>
        </authorList>
    </citation>
    <scope>NUCLEOTIDE SEQUENCE</scope>
    <source>
        <strain evidence="2">T469</strain>
    </source>
</reference>
<dbReference type="CDD" id="cd15489">
    <property type="entry name" value="PHD_SF"/>
    <property type="match status" value="1"/>
</dbReference>
<feature type="coiled-coil region" evidence="1">
    <location>
        <begin position="304"/>
        <end position="343"/>
    </location>
</feature>
<feature type="coiled-coil region" evidence="1">
    <location>
        <begin position="563"/>
        <end position="626"/>
    </location>
</feature>
<dbReference type="Pfam" id="PF14446">
    <property type="entry name" value="Prok-RING_1"/>
    <property type="match status" value="1"/>
</dbReference>
<keyword evidence="1" id="KW-0175">Coiled coil</keyword>
<keyword evidence="3" id="KW-1185">Reference proteome</keyword>
<dbReference type="eggNOG" id="arCOG00368">
    <property type="taxonomic scope" value="Archaea"/>
</dbReference>
<dbReference type="HOGENOM" id="CLU_244838_0_0_2"/>
<dbReference type="OrthoDB" id="366856at2157"/>
<name>B5IDB3_ACIB4</name>
<dbReference type="SUPFAM" id="SSF48452">
    <property type="entry name" value="TPR-like"/>
    <property type="match status" value="1"/>
</dbReference>
<dbReference type="InterPro" id="IPR011990">
    <property type="entry name" value="TPR-like_helical_dom_sf"/>
</dbReference>
<feature type="coiled-coil region" evidence="1">
    <location>
        <begin position="684"/>
        <end position="738"/>
    </location>
</feature>
<sequence>MPSPYLSGIKIERELVKKAQAIKEKREKCEKYIKDVEQGIATLKNYKNTKSYEEKLKNAKSSFEVKDFDRALSLLENLYKDIQKDIEKIFEDEAKKIDEILSSGNVEDSARLKAYLEEARSKFSSDFASSLKILQDINEKISSSLKNVVERRKRELLAKVVSIEGFEWVRDEIDKIEGNPQDVLAQLKKIEERIKSSAKNIVENNIKEGDKLINLAKSAHYSLSIDLDKKKDALSALESGDYSSAIKISKEFLESAKDSFKLFFTKLLDISEFLIREGEEMNEDMSGPMEIFNKAKIAYENDDLDNAVELVKKATEEAEKIKLHKVLELMKNARDKLLDAKKKGIDISPYLGMIDNAKNFLKIGKHKKAYDTILKALQMLERKMNLYSQLKIEIEELKKSNEELKKENIILEGVEDKIENIEATLEKNPEDAEKMVDELKKLIIFSLRDIANTLYNDLSSILNKGISAEIDLRDIKVELENVEKLLKDENYKDSIIVLRKIEEKLYDRIYKDIRNKLEDFKKYKVKEIDKKINSVFELIEKGEIEKVLDSFIELQDSIFNIEREKYEKMIKEAETSISFLKDLGEDTEKVEELLNKAKESLERKDLENVEKNLKDCNVIIESLSQNLAQKAYDSVKDSADKASKMKIDLEKNGIIDMLNMAAESLKDKRYQDVIKYTAEIDERIKDLMNKMNKALSMKDELEKRKNELLDLGYNVEKLEELIREIERKIENNEFEDIEESIKNGFDLAKSIEIEGRINVIRREIESIGKIMRDFNFKEDYLTITEDFFIRYKERKYENLEEIGKKTIERLKKSIEIIFNNYVNRLEKLISDLGDLGVNVDDSPIAASKEKFWEGNVEEAFSMLQNLESEIKKIHGEKMKLMDLENRIGRLITVASSLGIDTKPYLERAKELEKSENIEHRKKGLEDLAKEIEKGIKEKIESMINDVELELTRMRRMGENITTAESMLVRAKSSMKKGNYRDSLTLTLNAMEEIENVGMQKNTAYGILKTLDVKMKKMQGLIPKDIISEYRNAKSLFLNEKYREAIDKAMNVSEKLWNIEKIIEIIKDKNKEIKRYIEQGKALGIDMRNVLIPLANAKKELQGLHYDSALKLVNEAHKEARKKIEEFIGEYRRRYEEILKPIIEFDLRDELEDNIKEINNAFANKDVVALNSLIPKLKEKALSIVANIMKDKMDEFERMSKIIGETKIKANIDLNKERGKLEKLKDSPKEFLEYYEALKDKMVEIIKQKIRDDIEEFMNELNKFETFGLNLGDYRDRASKLMDELNDMDYDIAMSELEELEKNFETYIKEYTKDRAARAKEMVMKYSKKKAEEYERNILENVEKGNYESAIKIYEDAIKYVGEYRNRVAEFNKKAMELKELIKSAISLGLNMDSYIKRLKDALSSQEDLEKGIKVMEDIENEIWDEIEKLKPKLVVAIDSTQKVNDKYLAKIRVRNEGSTDARNVHLSLNGSLKTEGDITIMKIAKDSEEIVESFLAEGKGEKINVKISYERFDGKKYEEEFEVEYKISKKGFHIEKNKEKVKCTLCRGTILPGMDIVICDTCGAVYHLPCAKRAGKCLKCGTPFNFE</sequence>
<feature type="coiled-coil region" evidence="1">
    <location>
        <begin position="377"/>
        <end position="424"/>
    </location>
</feature>
<protein>
    <submittedName>
        <fullName evidence="2">Uncharacterized protein</fullName>
    </submittedName>
</protein>